<dbReference type="EMBL" id="JAKUMG010000004">
    <property type="protein sequence ID" value="MDI4669530.1"/>
    <property type="molecule type" value="Genomic_DNA"/>
</dbReference>
<evidence type="ECO:0000313" key="2">
    <source>
        <dbReference type="EMBL" id="MDI4669530.1"/>
    </source>
</evidence>
<dbReference type="InterPro" id="IPR025514">
    <property type="entry name" value="DUF4402"/>
</dbReference>
<keyword evidence="3" id="KW-1185">Reference proteome</keyword>
<evidence type="ECO:0000256" key="1">
    <source>
        <dbReference type="SAM" id="SignalP"/>
    </source>
</evidence>
<gene>
    <name evidence="2" type="ORF">MKZ47_10525</name>
</gene>
<organism evidence="2 3">
    <name type="scientific">Pseudoalteromonas shioyasakiensis</name>
    <dbReference type="NCBI Taxonomy" id="1190813"/>
    <lineage>
        <taxon>Bacteria</taxon>
        <taxon>Pseudomonadati</taxon>
        <taxon>Pseudomonadota</taxon>
        <taxon>Gammaproteobacteria</taxon>
        <taxon>Alteromonadales</taxon>
        <taxon>Pseudoalteromonadaceae</taxon>
        <taxon>Pseudoalteromonas</taxon>
    </lineage>
</organism>
<accession>A0ABT6U2S2</accession>
<proteinExistence type="predicted"/>
<protein>
    <submittedName>
        <fullName evidence="2">DUF4402 domain-containing protein</fullName>
    </submittedName>
</protein>
<dbReference type="Pfam" id="PF14352">
    <property type="entry name" value="DUF4402"/>
    <property type="match status" value="1"/>
</dbReference>
<feature type="chain" id="PRO_5046272369" evidence="1">
    <location>
        <begin position="22"/>
        <end position="199"/>
    </location>
</feature>
<dbReference type="RefSeq" id="WP_175082323.1">
    <property type="nucleotide sequence ID" value="NZ_CP077770.1"/>
</dbReference>
<dbReference type="Proteomes" id="UP001156974">
    <property type="component" value="Unassembled WGS sequence"/>
</dbReference>
<feature type="signal peptide" evidence="1">
    <location>
        <begin position="1"/>
        <end position="21"/>
    </location>
</feature>
<sequence>MKLPLSLLSLSVIFASSTAFSATETFRAEVTVQNTVVLTKDSDLNFGTIRAVADPSGNDRARLTVNATPNASPISVSTNNTENALFAVIEDGEPAAFTVSEAVPNAILSITEPTQTQLEFEDGQDTDRPDFEIGNWLFVITSGPNANANYNSGTPNLQVAQDGTVSFNIGASLDTSDRTTTKPYADGVYAGTFQIEVAY</sequence>
<name>A0ABT6U2S2_9GAMM</name>
<evidence type="ECO:0000313" key="3">
    <source>
        <dbReference type="Proteomes" id="UP001156974"/>
    </source>
</evidence>
<comment type="caution">
    <text evidence="2">The sequence shown here is derived from an EMBL/GenBank/DDBJ whole genome shotgun (WGS) entry which is preliminary data.</text>
</comment>
<keyword evidence="1" id="KW-0732">Signal</keyword>
<reference evidence="2 3" key="1">
    <citation type="submission" date="2022-02" db="EMBL/GenBank/DDBJ databases">
        <title>Genome analysis of Beneficial Microorganisms for Coral consortium from Pocillopora damicornis.</title>
        <authorList>
            <person name="Rosado P.M."/>
            <person name="Cardoso P.M."/>
            <person name="Rosado J.G."/>
            <person name="Schultz J."/>
            <person name="Rocha U."/>
            <person name="Costa T.K."/>
            <person name="Peixoto R.S."/>
        </authorList>
    </citation>
    <scope>NUCLEOTIDE SEQUENCE [LARGE SCALE GENOMIC DNA]</scope>
    <source>
        <strain evidence="2 3">BMC5</strain>
    </source>
</reference>